<dbReference type="SMART" id="SM00450">
    <property type="entry name" value="RHOD"/>
    <property type="match status" value="1"/>
</dbReference>
<dbReference type="Pfam" id="PF00581">
    <property type="entry name" value="Rhodanese"/>
    <property type="match status" value="1"/>
</dbReference>
<sequence length="171" mass="18895">MKFSMSKRFLLFLAVPAFFLFMPGCSQTEFQEMSDTEILELLSQVVAGEEALEEAGQQYFLGLSNENKNIIVPSALHERLSNNEPVMVLDIRRAEDFARGHIEGAVNIWWFDVGHHLDELPRDRSLLVTCYSGQAAGQVVGVLRMMGFEAVSLAGGMNGGWLSAGLPVVTE</sequence>
<reference evidence="3 4" key="1">
    <citation type="submission" date="2017-03" db="EMBL/GenBank/DDBJ databases">
        <title>Draft Genome sequence of Marispirochaeta sp. strain JC444.</title>
        <authorList>
            <person name="Shivani Y."/>
            <person name="Subhash Y."/>
            <person name="Sasikala C."/>
            <person name="Ramana C."/>
        </authorList>
    </citation>
    <scope>NUCLEOTIDE SEQUENCE [LARGE SCALE GENOMIC DNA]</scope>
    <source>
        <strain evidence="3 4">JC444</strain>
    </source>
</reference>
<accession>A0A1Y1S0B0</accession>
<keyword evidence="4" id="KW-1185">Reference proteome</keyword>
<dbReference type="InterPro" id="IPR050229">
    <property type="entry name" value="GlpE_sulfurtransferase"/>
</dbReference>
<evidence type="ECO:0000313" key="4">
    <source>
        <dbReference type="Proteomes" id="UP000192343"/>
    </source>
</evidence>
<protein>
    <recommendedName>
        <fullName evidence="2">Rhodanese domain-containing protein</fullName>
    </recommendedName>
</protein>
<dbReference type="PROSITE" id="PS50206">
    <property type="entry name" value="RHODANESE_3"/>
    <property type="match status" value="1"/>
</dbReference>
<dbReference type="EMBL" id="MWQY01000008">
    <property type="protein sequence ID" value="ORC35735.1"/>
    <property type="molecule type" value="Genomic_DNA"/>
</dbReference>
<feature type="chain" id="PRO_5013344922" description="Rhodanese domain-containing protein" evidence="1">
    <location>
        <begin position="29"/>
        <end position="171"/>
    </location>
</feature>
<evidence type="ECO:0000313" key="3">
    <source>
        <dbReference type="EMBL" id="ORC35735.1"/>
    </source>
</evidence>
<proteinExistence type="predicted"/>
<keyword evidence="1" id="KW-0732">Signal</keyword>
<evidence type="ECO:0000256" key="1">
    <source>
        <dbReference type="SAM" id="SignalP"/>
    </source>
</evidence>
<dbReference type="SUPFAM" id="SSF52821">
    <property type="entry name" value="Rhodanese/Cell cycle control phosphatase"/>
    <property type="match status" value="1"/>
</dbReference>
<organism evidence="3 4">
    <name type="scientific">Marispirochaeta aestuarii</name>
    <dbReference type="NCBI Taxonomy" id="1963862"/>
    <lineage>
        <taxon>Bacteria</taxon>
        <taxon>Pseudomonadati</taxon>
        <taxon>Spirochaetota</taxon>
        <taxon>Spirochaetia</taxon>
        <taxon>Spirochaetales</taxon>
        <taxon>Spirochaetaceae</taxon>
        <taxon>Marispirochaeta</taxon>
    </lineage>
</organism>
<dbReference type="PANTHER" id="PTHR43031:SF1">
    <property type="entry name" value="PYRIDINE NUCLEOTIDE-DISULPHIDE OXIDOREDUCTASE"/>
    <property type="match status" value="1"/>
</dbReference>
<dbReference type="Gene3D" id="3.40.250.10">
    <property type="entry name" value="Rhodanese-like domain"/>
    <property type="match status" value="1"/>
</dbReference>
<dbReference type="InterPro" id="IPR001763">
    <property type="entry name" value="Rhodanese-like_dom"/>
</dbReference>
<comment type="caution">
    <text evidence="3">The sequence shown here is derived from an EMBL/GenBank/DDBJ whole genome shotgun (WGS) entry which is preliminary data.</text>
</comment>
<feature type="signal peptide" evidence="1">
    <location>
        <begin position="1"/>
        <end position="28"/>
    </location>
</feature>
<feature type="domain" description="Rhodanese" evidence="2">
    <location>
        <begin position="82"/>
        <end position="170"/>
    </location>
</feature>
<gene>
    <name evidence="3" type="ORF">B4O97_08835</name>
</gene>
<dbReference type="AlphaFoldDB" id="A0A1Y1S0B0"/>
<evidence type="ECO:0000259" key="2">
    <source>
        <dbReference type="PROSITE" id="PS50206"/>
    </source>
</evidence>
<dbReference type="CDD" id="cd00158">
    <property type="entry name" value="RHOD"/>
    <property type="match status" value="1"/>
</dbReference>
<dbReference type="Proteomes" id="UP000192343">
    <property type="component" value="Unassembled WGS sequence"/>
</dbReference>
<dbReference type="InterPro" id="IPR036873">
    <property type="entry name" value="Rhodanese-like_dom_sf"/>
</dbReference>
<name>A0A1Y1S0B0_9SPIO</name>
<dbReference type="PANTHER" id="PTHR43031">
    <property type="entry name" value="FAD-DEPENDENT OXIDOREDUCTASE"/>
    <property type="match status" value="1"/>
</dbReference>
<dbReference type="STRING" id="1963862.B4O97_08835"/>